<organism evidence="8 9">
    <name type="scientific">Porphyromonas gingivalis F0570</name>
    <dbReference type="NCBI Taxonomy" id="1227271"/>
    <lineage>
        <taxon>Bacteria</taxon>
        <taxon>Pseudomonadati</taxon>
        <taxon>Bacteroidota</taxon>
        <taxon>Bacteroidia</taxon>
        <taxon>Bacteroidales</taxon>
        <taxon>Porphyromonadaceae</taxon>
        <taxon>Porphyromonas</taxon>
    </lineage>
</organism>
<keyword evidence="5 6" id="KW-0472">Membrane</keyword>
<keyword evidence="4 6" id="KW-1133">Transmembrane helix</keyword>
<name>A0A0E2LQF9_PORGN</name>
<dbReference type="GO" id="GO:0017004">
    <property type="term" value="P:cytochrome complex assembly"/>
    <property type="evidence" value="ECO:0007669"/>
    <property type="project" value="UniProtKB-KW"/>
</dbReference>
<proteinExistence type="predicted"/>
<keyword evidence="3" id="KW-0201">Cytochrome c-type biogenesis</keyword>
<evidence type="ECO:0000256" key="5">
    <source>
        <dbReference type="ARBA" id="ARBA00023136"/>
    </source>
</evidence>
<comment type="caution">
    <text evidence="8">The sequence shown here is derived from an EMBL/GenBank/DDBJ whole genome shotgun (WGS) entry which is preliminary data.</text>
</comment>
<dbReference type="InterPro" id="IPR023494">
    <property type="entry name" value="Cyt_c_bgen_Ccs1/CcsB/ResB"/>
</dbReference>
<sequence length="431" mass="48584">MWQGRFGYREGIFIISGLAFVGLLLQVIAGPIPATAFAYPFNLVGGSLLLAGILFWGIFHRRAIRRNSARFSFLSGHIATLTSIGGLLLLAVIMGLTKQIPAEMGRGLQHPIHRLGLSSMLSAWYFLLLYLYLLFVLGCVTTDRLMRLKLNLRDGAFVMNHVGLFVALFFGLMSSADIRQYRMQVYSDSDYPEWRGIDQRTKKMVELPVAIELKKFEIAEYPPKLMIIRNNSGKALPYSRPAHLSIDRTPSKGTIDRWQIEVLAHLPYSAAVVTKDSVVFREFRSLGAVHSARVRAANLDFPQEVVSGWVSSGSHVFPYRSLRLTDSLSLVMAEPDPKQYSSQVYLYAENGEIDSATILVNKPLRYRGWYIYQLSYNREQGRWSTMSELELVKDDWLYGVYTGIGLLLIGAAMLFLGPIPASTQAKREDHD</sequence>
<dbReference type="Proteomes" id="UP000016630">
    <property type="component" value="Unassembled WGS sequence"/>
</dbReference>
<evidence type="ECO:0000256" key="2">
    <source>
        <dbReference type="ARBA" id="ARBA00022692"/>
    </source>
</evidence>
<dbReference type="RefSeq" id="WP_021662355.1">
    <property type="nucleotide sequence ID" value="NZ_KI259193.1"/>
</dbReference>
<protein>
    <recommendedName>
        <fullName evidence="7">ResB-like domain-containing protein</fullName>
    </recommendedName>
</protein>
<dbReference type="PATRIC" id="fig|1227271.3.peg.1232"/>
<evidence type="ECO:0000256" key="6">
    <source>
        <dbReference type="SAM" id="Phobius"/>
    </source>
</evidence>
<gene>
    <name evidence="8" type="ORF">HMPREF1555_01403</name>
</gene>
<feature type="transmembrane region" description="Helical" evidence="6">
    <location>
        <begin position="38"/>
        <end position="59"/>
    </location>
</feature>
<dbReference type="GO" id="GO:0016020">
    <property type="term" value="C:membrane"/>
    <property type="evidence" value="ECO:0007669"/>
    <property type="project" value="UniProtKB-SubCell"/>
</dbReference>
<keyword evidence="2 6" id="KW-0812">Transmembrane</keyword>
<feature type="transmembrane region" description="Helical" evidence="6">
    <location>
        <begin position="396"/>
        <end position="417"/>
    </location>
</feature>
<reference evidence="8 9" key="1">
    <citation type="submission" date="2013-06" db="EMBL/GenBank/DDBJ databases">
        <authorList>
            <person name="Weinstock G."/>
            <person name="Sodergren E."/>
            <person name="Lobos E.A."/>
            <person name="Fulton L."/>
            <person name="Fulton R."/>
            <person name="Courtney L."/>
            <person name="Fronick C."/>
            <person name="O'Laughlin M."/>
            <person name="Godfrey J."/>
            <person name="Wilson R.M."/>
            <person name="Miner T."/>
            <person name="Farmer C."/>
            <person name="Delehaunty K."/>
            <person name="Cordes M."/>
            <person name="Minx P."/>
            <person name="Tomlinson C."/>
            <person name="Chen J."/>
            <person name="Wollam A."/>
            <person name="Pepin K.H."/>
            <person name="Bhonagiri V."/>
            <person name="Zhang X."/>
            <person name="Warren W."/>
            <person name="Mitreva M."/>
            <person name="Mardis E.R."/>
            <person name="Wilson R.K."/>
        </authorList>
    </citation>
    <scope>NUCLEOTIDE SEQUENCE [LARGE SCALE GENOMIC DNA]</scope>
    <source>
        <strain evidence="8 9">F0570</strain>
    </source>
</reference>
<accession>A0A0E2LQF9</accession>
<evidence type="ECO:0000313" key="8">
    <source>
        <dbReference type="EMBL" id="ERJ65463.1"/>
    </source>
</evidence>
<dbReference type="InterPro" id="IPR007816">
    <property type="entry name" value="ResB-like_domain"/>
</dbReference>
<feature type="transmembrane region" description="Helical" evidence="6">
    <location>
        <begin position="71"/>
        <end position="96"/>
    </location>
</feature>
<dbReference type="PANTHER" id="PTHR31566">
    <property type="entry name" value="CYTOCHROME C BIOGENESIS PROTEIN CCS1, CHLOROPLASTIC"/>
    <property type="match status" value="1"/>
</dbReference>
<dbReference type="EMBL" id="AWUW01000102">
    <property type="protein sequence ID" value="ERJ65463.1"/>
    <property type="molecule type" value="Genomic_DNA"/>
</dbReference>
<feature type="domain" description="ResB-like" evidence="7">
    <location>
        <begin position="336"/>
        <end position="380"/>
    </location>
</feature>
<dbReference type="HOGENOM" id="CLU_058412_0_0_10"/>
<dbReference type="AlphaFoldDB" id="A0A0E2LQF9"/>
<dbReference type="Pfam" id="PF05140">
    <property type="entry name" value="ResB"/>
    <property type="match status" value="1"/>
</dbReference>
<comment type="subcellular location">
    <subcellularLocation>
        <location evidence="1">Membrane</location>
        <topology evidence="1">Multi-pass membrane protein</topology>
    </subcellularLocation>
</comment>
<evidence type="ECO:0000256" key="1">
    <source>
        <dbReference type="ARBA" id="ARBA00004141"/>
    </source>
</evidence>
<feature type="transmembrane region" description="Helical" evidence="6">
    <location>
        <begin position="123"/>
        <end position="143"/>
    </location>
</feature>
<evidence type="ECO:0000256" key="4">
    <source>
        <dbReference type="ARBA" id="ARBA00022989"/>
    </source>
</evidence>
<feature type="transmembrane region" description="Helical" evidence="6">
    <location>
        <begin position="12"/>
        <end position="32"/>
    </location>
</feature>
<dbReference type="PANTHER" id="PTHR31566:SF5">
    <property type="entry name" value="RESB-LIKE DOMAIN-CONTAINING PROTEIN"/>
    <property type="match status" value="1"/>
</dbReference>
<evidence type="ECO:0000256" key="3">
    <source>
        <dbReference type="ARBA" id="ARBA00022748"/>
    </source>
</evidence>
<feature type="transmembrane region" description="Helical" evidence="6">
    <location>
        <begin position="155"/>
        <end position="173"/>
    </location>
</feature>
<evidence type="ECO:0000259" key="7">
    <source>
        <dbReference type="Pfam" id="PF05140"/>
    </source>
</evidence>
<evidence type="ECO:0000313" key="9">
    <source>
        <dbReference type="Proteomes" id="UP000016630"/>
    </source>
</evidence>